<dbReference type="Pfam" id="PF05698">
    <property type="entry name" value="Trigger_C"/>
    <property type="match status" value="1"/>
</dbReference>
<protein>
    <recommendedName>
        <fullName evidence="4 11">Trigger factor</fullName>
        <shortName evidence="11">TF</shortName>
        <ecNumber evidence="3 11">5.2.1.8</ecNumber>
    </recommendedName>
    <alternativeName>
        <fullName evidence="10 11">PPIase</fullName>
    </alternativeName>
</protein>
<evidence type="ECO:0000259" key="15">
    <source>
        <dbReference type="PROSITE" id="PS50059"/>
    </source>
</evidence>
<evidence type="ECO:0000256" key="13">
    <source>
        <dbReference type="RuleBase" id="RU003914"/>
    </source>
</evidence>
<dbReference type="Gene3D" id="3.10.50.40">
    <property type="match status" value="1"/>
</dbReference>
<dbReference type="InterPro" id="IPR005215">
    <property type="entry name" value="Trig_fac"/>
</dbReference>
<dbReference type="GO" id="GO:0005737">
    <property type="term" value="C:cytoplasm"/>
    <property type="evidence" value="ECO:0007669"/>
    <property type="project" value="UniProtKB-SubCell"/>
</dbReference>
<evidence type="ECO:0000256" key="1">
    <source>
        <dbReference type="ARBA" id="ARBA00000971"/>
    </source>
</evidence>
<keyword evidence="9 11" id="KW-0131">Cell cycle</keyword>
<dbReference type="Pfam" id="PF00254">
    <property type="entry name" value="FKBP_C"/>
    <property type="match status" value="1"/>
</dbReference>
<evidence type="ECO:0000256" key="6">
    <source>
        <dbReference type="ARBA" id="ARBA00023110"/>
    </source>
</evidence>
<dbReference type="PIRSF" id="PIRSF003095">
    <property type="entry name" value="Trigger_factor"/>
    <property type="match status" value="1"/>
</dbReference>
<keyword evidence="5 11" id="KW-0132">Cell division</keyword>
<name>A0A450Y8U6_9GAMM</name>
<keyword evidence="11" id="KW-0963">Cytoplasm</keyword>
<dbReference type="InterPro" id="IPR036611">
    <property type="entry name" value="Trigger_fac_ribosome-bd_sf"/>
</dbReference>
<comment type="subcellular location">
    <subcellularLocation>
        <location evidence="11">Cytoplasm</location>
    </subcellularLocation>
    <text evidence="11">About half TF is bound to the ribosome near the polypeptide exit tunnel while the other half is free in the cytoplasm.</text>
</comment>
<evidence type="ECO:0000256" key="4">
    <source>
        <dbReference type="ARBA" id="ARBA00016902"/>
    </source>
</evidence>
<dbReference type="InterPro" id="IPR037041">
    <property type="entry name" value="Trigger_fac_C_sf"/>
</dbReference>
<dbReference type="GO" id="GO:0043022">
    <property type="term" value="F:ribosome binding"/>
    <property type="evidence" value="ECO:0007669"/>
    <property type="project" value="TreeGrafter"/>
</dbReference>
<dbReference type="GO" id="GO:0003755">
    <property type="term" value="F:peptidyl-prolyl cis-trans isomerase activity"/>
    <property type="evidence" value="ECO:0007669"/>
    <property type="project" value="UniProtKB-UniRule"/>
</dbReference>
<dbReference type="GO" id="GO:0051301">
    <property type="term" value="P:cell division"/>
    <property type="evidence" value="ECO:0007669"/>
    <property type="project" value="UniProtKB-KW"/>
</dbReference>
<dbReference type="HAMAP" id="MF_00303">
    <property type="entry name" value="Trigger_factor_Tig"/>
    <property type="match status" value="1"/>
</dbReference>
<dbReference type="InterPro" id="IPR027304">
    <property type="entry name" value="Trigger_fact/SurA_dom_sf"/>
</dbReference>
<organism evidence="16">
    <name type="scientific">Candidatus Kentrum sp. SD</name>
    <dbReference type="NCBI Taxonomy" id="2126332"/>
    <lineage>
        <taxon>Bacteria</taxon>
        <taxon>Pseudomonadati</taxon>
        <taxon>Pseudomonadota</taxon>
        <taxon>Gammaproteobacteria</taxon>
        <taxon>Candidatus Kentrum</taxon>
    </lineage>
</organism>
<keyword evidence="8 11" id="KW-0413">Isomerase</keyword>
<dbReference type="NCBIfam" id="TIGR00115">
    <property type="entry name" value="tig"/>
    <property type="match status" value="1"/>
</dbReference>
<dbReference type="PROSITE" id="PS50059">
    <property type="entry name" value="FKBP_PPIASE"/>
    <property type="match status" value="1"/>
</dbReference>
<dbReference type="AlphaFoldDB" id="A0A450Y8U6"/>
<dbReference type="Gene3D" id="3.30.70.1050">
    <property type="entry name" value="Trigger factor ribosome-binding domain"/>
    <property type="match status" value="1"/>
</dbReference>
<evidence type="ECO:0000256" key="9">
    <source>
        <dbReference type="ARBA" id="ARBA00023306"/>
    </source>
</evidence>
<dbReference type="InterPro" id="IPR008881">
    <property type="entry name" value="Trigger_fac_ribosome-bd_bac"/>
</dbReference>
<dbReference type="InterPro" id="IPR046357">
    <property type="entry name" value="PPIase_dom_sf"/>
</dbReference>
<keyword evidence="6 11" id="KW-0697">Rotamase</keyword>
<gene>
    <name evidence="11" type="primary">tig</name>
    <name evidence="17" type="ORF">BECKSD772E_GA0070983_101823</name>
    <name evidence="16" type="ORF">BECKSD772F_GA0070984_101922</name>
</gene>
<evidence type="ECO:0000256" key="10">
    <source>
        <dbReference type="ARBA" id="ARBA00029986"/>
    </source>
</evidence>
<feature type="compositionally biased region" description="Polar residues" evidence="14">
    <location>
        <begin position="463"/>
        <end position="478"/>
    </location>
</feature>
<dbReference type="InterPro" id="IPR001179">
    <property type="entry name" value="PPIase_FKBP_dom"/>
</dbReference>
<dbReference type="SUPFAM" id="SSF102735">
    <property type="entry name" value="Trigger factor ribosome-binding domain"/>
    <property type="match status" value="1"/>
</dbReference>
<dbReference type="EMBL" id="CAADFU010000018">
    <property type="protein sequence ID" value="VFK42585.1"/>
    <property type="molecule type" value="Genomic_DNA"/>
</dbReference>
<accession>A0A450Y8U6</accession>
<dbReference type="Pfam" id="PF05697">
    <property type="entry name" value="Trigger_N"/>
    <property type="match status" value="1"/>
</dbReference>
<comment type="function">
    <text evidence="11">Involved in protein export. Acts as a chaperone by maintaining the newly synthesized protein in an open conformation. Functions as a peptidyl-prolyl cis-trans isomerase.</text>
</comment>
<feature type="region of interest" description="Disordered" evidence="14">
    <location>
        <begin position="175"/>
        <end position="210"/>
    </location>
</feature>
<dbReference type="Gene3D" id="1.10.3120.10">
    <property type="entry name" value="Trigger factor, C-terminal domain"/>
    <property type="match status" value="1"/>
</dbReference>
<dbReference type="EC" id="5.2.1.8" evidence="3 11"/>
<dbReference type="GO" id="GO:0043335">
    <property type="term" value="P:protein unfolding"/>
    <property type="evidence" value="ECO:0007669"/>
    <property type="project" value="TreeGrafter"/>
</dbReference>
<evidence type="ECO:0000256" key="11">
    <source>
        <dbReference type="HAMAP-Rule" id="MF_00303"/>
    </source>
</evidence>
<evidence type="ECO:0000256" key="12">
    <source>
        <dbReference type="PROSITE-ProRule" id="PRU00277"/>
    </source>
</evidence>
<dbReference type="SUPFAM" id="SSF109998">
    <property type="entry name" value="Triger factor/SurA peptide-binding domain-like"/>
    <property type="match status" value="1"/>
</dbReference>
<dbReference type="InterPro" id="IPR008880">
    <property type="entry name" value="Trigger_fac_C"/>
</dbReference>
<evidence type="ECO:0000256" key="3">
    <source>
        <dbReference type="ARBA" id="ARBA00013194"/>
    </source>
</evidence>
<dbReference type="PANTHER" id="PTHR30560:SF3">
    <property type="entry name" value="TRIGGER FACTOR-LIKE PROTEIN TIG, CHLOROPLASTIC"/>
    <property type="match status" value="1"/>
</dbReference>
<evidence type="ECO:0000256" key="14">
    <source>
        <dbReference type="SAM" id="MobiDB-lite"/>
    </source>
</evidence>
<dbReference type="GO" id="GO:0051083">
    <property type="term" value="P:'de novo' cotranslational protein folding"/>
    <property type="evidence" value="ECO:0007669"/>
    <property type="project" value="TreeGrafter"/>
</dbReference>
<sequence length="478" mass="53583">MHVTVDITDDTTEGFNRRMRVEIPEDRIVNDVNEQLESLIPNAKMPGFRPGKVPLKLLVRRYGEATRNDVVNKLIYSTFQEALARENLQLANGPEVRELNSDSGKGLTYTAAFDVYPPVEIPALESLEVRRPVSEVTEEDLDRMMETLRKQSKTWSEVDQPAVVGNRVIVDFEGVIREKPPEGSPPPESESSDAETLPEPASPRTTKGSKVPVELGAEQMIEGFEEGLIGVSAGDERVLDLRFPDEYHKSELAGCPVTFTVKALSVEEGGLPETDLDFAKQFGIEDGSMDTFRAATRKDMESKLEAALRNETNRKVIDALLANNPISELPRNVVLREANAISARKRREFANFGIDPDKLDIQPSKFEQQAHEQITLNLLLEKLVSAANITVEPDSIKKRVEAIASDYQDPRKMIAWYYADEQRLMPIKMMVLQDRVVDWVLEHANVTEERTSFDALLNPLPHSASNSRADTEDAQTTK</sequence>
<comment type="catalytic activity">
    <reaction evidence="1 11 12">
        <text>[protein]-peptidylproline (omega=180) = [protein]-peptidylproline (omega=0)</text>
        <dbReference type="Rhea" id="RHEA:16237"/>
        <dbReference type="Rhea" id="RHEA-COMP:10747"/>
        <dbReference type="Rhea" id="RHEA-COMP:10748"/>
        <dbReference type="ChEBI" id="CHEBI:83833"/>
        <dbReference type="ChEBI" id="CHEBI:83834"/>
        <dbReference type="EC" id="5.2.1.8"/>
    </reaction>
</comment>
<comment type="domain">
    <text evidence="11">Consists of 3 domains; the N-terminus binds the ribosome, the middle domain has PPIase activity, while the C-terminus has intrinsic chaperone activity on its own.</text>
</comment>
<evidence type="ECO:0000313" key="17">
    <source>
        <dbReference type="EMBL" id="VFK42585.1"/>
    </source>
</evidence>
<evidence type="ECO:0000256" key="5">
    <source>
        <dbReference type="ARBA" id="ARBA00022618"/>
    </source>
</evidence>
<evidence type="ECO:0000256" key="8">
    <source>
        <dbReference type="ARBA" id="ARBA00023235"/>
    </source>
</evidence>
<keyword evidence="7 11" id="KW-0143">Chaperone</keyword>
<evidence type="ECO:0000256" key="7">
    <source>
        <dbReference type="ARBA" id="ARBA00023186"/>
    </source>
</evidence>
<reference evidence="16" key="1">
    <citation type="submission" date="2019-02" db="EMBL/GenBank/DDBJ databases">
        <authorList>
            <person name="Gruber-Vodicka R. H."/>
            <person name="Seah K. B. B."/>
        </authorList>
    </citation>
    <scope>NUCLEOTIDE SEQUENCE</scope>
    <source>
        <strain evidence="17">BECK_S1320</strain>
        <strain evidence="16">BECK_S1321</strain>
    </source>
</reference>
<proteinExistence type="inferred from homology"/>
<feature type="region of interest" description="Disordered" evidence="14">
    <location>
        <begin position="457"/>
        <end position="478"/>
    </location>
</feature>
<dbReference type="SUPFAM" id="SSF54534">
    <property type="entry name" value="FKBP-like"/>
    <property type="match status" value="1"/>
</dbReference>
<evidence type="ECO:0000256" key="2">
    <source>
        <dbReference type="ARBA" id="ARBA00005464"/>
    </source>
</evidence>
<comment type="similarity">
    <text evidence="2 11 13">Belongs to the FKBP-type PPIase family. Tig subfamily.</text>
</comment>
<dbReference type="GO" id="GO:0015031">
    <property type="term" value="P:protein transport"/>
    <property type="evidence" value="ECO:0007669"/>
    <property type="project" value="UniProtKB-UniRule"/>
</dbReference>
<dbReference type="EMBL" id="CAADFR010000019">
    <property type="protein sequence ID" value="VFK37957.1"/>
    <property type="molecule type" value="Genomic_DNA"/>
</dbReference>
<dbReference type="PANTHER" id="PTHR30560">
    <property type="entry name" value="TRIGGER FACTOR CHAPERONE AND PEPTIDYL-PROLYL CIS/TRANS ISOMERASE"/>
    <property type="match status" value="1"/>
</dbReference>
<dbReference type="GO" id="GO:0044183">
    <property type="term" value="F:protein folding chaperone"/>
    <property type="evidence" value="ECO:0007669"/>
    <property type="project" value="TreeGrafter"/>
</dbReference>
<feature type="domain" description="PPIase FKBP-type" evidence="15">
    <location>
        <begin position="165"/>
        <end position="247"/>
    </location>
</feature>
<evidence type="ECO:0000313" key="16">
    <source>
        <dbReference type="EMBL" id="VFK37957.1"/>
    </source>
</evidence>